<keyword evidence="4" id="KW-0969">Cilium</keyword>
<dbReference type="GO" id="GO:0015631">
    <property type="term" value="F:tubulin binding"/>
    <property type="evidence" value="ECO:0007669"/>
    <property type="project" value="InterPro"/>
</dbReference>
<dbReference type="GO" id="GO:0042073">
    <property type="term" value="P:intraciliary transport"/>
    <property type="evidence" value="ECO:0007669"/>
    <property type="project" value="InterPro"/>
</dbReference>
<comment type="caution">
    <text evidence="8">The sequence shown here is derived from an EMBL/GenBank/DDBJ whole genome shotgun (WGS) entry which is preliminary data.</text>
</comment>
<accession>A0A8X6Y4Z3</accession>
<evidence type="ECO:0000256" key="4">
    <source>
        <dbReference type="ARBA" id="ARBA00023069"/>
    </source>
</evidence>
<evidence type="ECO:0000259" key="7">
    <source>
        <dbReference type="Pfam" id="PF18383"/>
    </source>
</evidence>
<feature type="domain" description="IFT81 calponin homology" evidence="7">
    <location>
        <begin position="2"/>
        <end position="46"/>
    </location>
</feature>
<proteinExistence type="inferred from homology"/>
<dbReference type="Gene3D" id="1.10.418.70">
    <property type="entry name" value="Intraflagellar transport protein 81, N-terminal domain"/>
    <property type="match status" value="1"/>
</dbReference>
<reference evidence="8" key="1">
    <citation type="submission" date="2020-08" db="EMBL/GenBank/DDBJ databases">
        <title>Multicomponent nature underlies the extraordinary mechanical properties of spider dragline silk.</title>
        <authorList>
            <person name="Kono N."/>
            <person name="Nakamura H."/>
            <person name="Mori M."/>
            <person name="Yoshida Y."/>
            <person name="Ohtoshi R."/>
            <person name="Malay A.D."/>
            <person name="Moran D.A.P."/>
            <person name="Tomita M."/>
            <person name="Numata K."/>
            <person name="Arakawa K."/>
        </authorList>
    </citation>
    <scope>NUCLEOTIDE SEQUENCE</scope>
</reference>
<dbReference type="InterPro" id="IPR029600">
    <property type="entry name" value="IFT81"/>
</dbReference>
<comment type="subcellular location">
    <subcellularLocation>
        <location evidence="1">Cell projection</location>
        <location evidence="1">Cilium</location>
    </subcellularLocation>
</comment>
<evidence type="ECO:0000256" key="2">
    <source>
        <dbReference type="ARBA" id="ARBA00022794"/>
    </source>
</evidence>
<dbReference type="InterPro" id="IPR043016">
    <property type="entry name" value="IFT81_N_sf"/>
</dbReference>
<evidence type="ECO:0000256" key="3">
    <source>
        <dbReference type="ARBA" id="ARBA00023054"/>
    </source>
</evidence>
<dbReference type="Proteomes" id="UP000886998">
    <property type="component" value="Unassembled WGS sequence"/>
</dbReference>
<evidence type="ECO:0000313" key="9">
    <source>
        <dbReference type="Proteomes" id="UP000886998"/>
    </source>
</evidence>
<dbReference type="PANTHER" id="PTHR15614:SF2">
    <property type="entry name" value="INTRAFLAGELLAR TRANSPORT PROTEIN 81 HOMOLOG"/>
    <property type="match status" value="1"/>
</dbReference>
<organism evidence="8 9">
    <name type="scientific">Trichonephila inaurata madagascariensis</name>
    <dbReference type="NCBI Taxonomy" id="2747483"/>
    <lineage>
        <taxon>Eukaryota</taxon>
        <taxon>Metazoa</taxon>
        <taxon>Ecdysozoa</taxon>
        <taxon>Arthropoda</taxon>
        <taxon>Chelicerata</taxon>
        <taxon>Arachnida</taxon>
        <taxon>Araneae</taxon>
        <taxon>Araneomorphae</taxon>
        <taxon>Entelegynae</taxon>
        <taxon>Araneoidea</taxon>
        <taxon>Nephilidae</taxon>
        <taxon>Trichonephila</taxon>
        <taxon>Trichonephila inaurata</taxon>
    </lineage>
</organism>
<dbReference type="PANTHER" id="PTHR15614">
    <property type="entry name" value="INTRAFLAGELLAR TRANSPORT PROTEIN 81 HOMOLOG"/>
    <property type="match status" value="1"/>
</dbReference>
<dbReference type="GO" id="GO:0060271">
    <property type="term" value="P:cilium assembly"/>
    <property type="evidence" value="ECO:0007669"/>
    <property type="project" value="InterPro"/>
</dbReference>
<keyword evidence="2" id="KW-0970">Cilium biogenesis/degradation</keyword>
<keyword evidence="9" id="KW-1185">Reference proteome</keyword>
<dbReference type="GO" id="GO:0036064">
    <property type="term" value="C:ciliary basal body"/>
    <property type="evidence" value="ECO:0007669"/>
    <property type="project" value="TreeGrafter"/>
</dbReference>
<dbReference type="OrthoDB" id="276029at2759"/>
<dbReference type="AlphaFoldDB" id="A0A8X6Y4Z3"/>
<keyword evidence="3" id="KW-0175">Coiled coil</keyword>
<dbReference type="EMBL" id="BMAV01015251">
    <property type="protein sequence ID" value="GFY64470.1"/>
    <property type="molecule type" value="Genomic_DNA"/>
</dbReference>
<dbReference type="Pfam" id="PF18383">
    <property type="entry name" value="IFT81_CH"/>
    <property type="match status" value="1"/>
</dbReference>
<evidence type="ECO:0000256" key="6">
    <source>
        <dbReference type="ARBA" id="ARBA00043983"/>
    </source>
</evidence>
<dbReference type="InterPro" id="IPR041146">
    <property type="entry name" value="IFT81_CH"/>
</dbReference>
<evidence type="ECO:0000313" key="8">
    <source>
        <dbReference type="EMBL" id="GFY64470.1"/>
    </source>
</evidence>
<comment type="similarity">
    <text evidence="6">Belongs to the IFT81 family.</text>
</comment>
<keyword evidence="5" id="KW-0966">Cell projection</keyword>
<protein>
    <submittedName>
        <fullName evidence="8">Intraflagellar transport protein 81</fullName>
    </submittedName>
</protein>
<evidence type="ECO:0000256" key="1">
    <source>
        <dbReference type="ARBA" id="ARBA00004138"/>
    </source>
</evidence>
<dbReference type="GO" id="GO:0030992">
    <property type="term" value="C:intraciliary transport particle B"/>
    <property type="evidence" value="ECO:0007669"/>
    <property type="project" value="InterPro"/>
</dbReference>
<evidence type="ECO:0000256" key="5">
    <source>
        <dbReference type="ARBA" id="ARBA00023273"/>
    </source>
</evidence>
<name>A0A8X6Y4Z3_9ARAC</name>
<sequence length="102" mass="12001">MDLSDFRQGLVTGEKSVIYHILEWILRRTPELKKRAYLAQFLMKIELPPDIEGDVDIMELYEQVESHPNVEAMLSVAKNLREERDLSENLNRQKMEQRNAVS</sequence>
<gene>
    <name evidence="8" type="primary">Ift81</name>
    <name evidence="8" type="ORF">TNIN_486391</name>
</gene>